<keyword evidence="5 11" id="KW-1133">Transmembrane helix</keyword>
<evidence type="ECO:0000256" key="5">
    <source>
        <dbReference type="ARBA" id="ARBA00022989"/>
    </source>
</evidence>
<evidence type="ECO:0000313" key="16">
    <source>
        <dbReference type="RefSeq" id="XP_033796163.1"/>
    </source>
</evidence>
<organism evidence="14 23">
    <name type="scientific">Geotrypetes seraphini</name>
    <name type="common">Gaboon caecilian</name>
    <name type="synonym">Caecilia seraphini</name>
    <dbReference type="NCBI Taxonomy" id="260995"/>
    <lineage>
        <taxon>Eukaryota</taxon>
        <taxon>Metazoa</taxon>
        <taxon>Chordata</taxon>
        <taxon>Craniata</taxon>
        <taxon>Vertebrata</taxon>
        <taxon>Euteleostomi</taxon>
        <taxon>Amphibia</taxon>
        <taxon>Gymnophiona</taxon>
        <taxon>Geotrypetes</taxon>
    </lineage>
</organism>
<dbReference type="GO" id="GO:0006955">
    <property type="term" value="P:immune response"/>
    <property type="evidence" value="ECO:0007669"/>
    <property type="project" value="TreeGrafter"/>
</dbReference>
<feature type="domain" description="Ig-like" evidence="13">
    <location>
        <begin position="202"/>
        <end position="311"/>
    </location>
</feature>
<feature type="domain" description="Ig-like" evidence="13">
    <location>
        <begin position="31"/>
        <end position="113"/>
    </location>
</feature>
<dbReference type="GO" id="GO:0042130">
    <property type="term" value="P:negative regulation of T cell proliferation"/>
    <property type="evidence" value="ECO:0007669"/>
    <property type="project" value="TreeGrafter"/>
</dbReference>
<keyword evidence="4 12" id="KW-0732">Signal</keyword>
<dbReference type="InterPro" id="IPR051713">
    <property type="entry name" value="T-cell_Activation_Regulation"/>
</dbReference>
<dbReference type="GO" id="GO:0042102">
    <property type="term" value="P:positive regulation of T cell proliferation"/>
    <property type="evidence" value="ECO:0007669"/>
    <property type="project" value="TreeGrafter"/>
</dbReference>
<evidence type="ECO:0000313" key="19">
    <source>
        <dbReference type="RefSeq" id="XP_033796166.1"/>
    </source>
</evidence>
<evidence type="ECO:0000256" key="11">
    <source>
        <dbReference type="SAM" id="Phobius"/>
    </source>
</evidence>
<keyword evidence="9" id="KW-0325">Glycoprotein</keyword>
<evidence type="ECO:0000256" key="2">
    <source>
        <dbReference type="ARBA" id="ARBA00022475"/>
    </source>
</evidence>
<dbReference type="FunFam" id="2.60.40.10:FF:000142">
    <property type="entry name" value="V-set domain-containing T-cell activation inhibitor 1"/>
    <property type="match status" value="1"/>
</dbReference>
<evidence type="ECO:0000313" key="18">
    <source>
        <dbReference type="RefSeq" id="XP_033796165.1"/>
    </source>
</evidence>
<evidence type="ECO:0000313" key="21">
    <source>
        <dbReference type="RefSeq" id="XP_033796168.1"/>
    </source>
</evidence>
<comment type="subcellular location">
    <subcellularLocation>
        <location evidence="1">Cell membrane</location>
        <topology evidence="1">Single-pass type I membrane protein</topology>
    </subcellularLocation>
</comment>
<keyword evidence="3 11" id="KW-0812">Transmembrane</keyword>
<evidence type="ECO:0000256" key="8">
    <source>
        <dbReference type="ARBA" id="ARBA00023170"/>
    </source>
</evidence>
<keyword evidence="7" id="KW-1015">Disulfide bond</keyword>
<dbReference type="RefSeq" id="XP_033796169.1">
    <property type="nucleotide sequence ID" value="XM_033940278.1"/>
</dbReference>
<dbReference type="CTD" id="11148"/>
<dbReference type="KEGG" id="gsh:117358714"/>
<evidence type="ECO:0000256" key="4">
    <source>
        <dbReference type="ARBA" id="ARBA00022729"/>
    </source>
</evidence>
<keyword evidence="14" id="KW-1185">Reference proteome</keyword>
<keyword evidence="2" id="KW-1003">Cell membrane</keyword>
<evidence type="ECO:0000313" key="17">
    <source>
        <dbReference type="RefSeq" id="XP_033796164.1"/>
    </source>
</evidence>
<dbReference type="RefSeq" id="XP_033796165.1">
    <property type="nucleotide sequence ID" value="XM_033940274.1"/>
</dbReference>
<protein>
    <submittedName>
        <fullName evidence="15 16">HERV-H LTR-associating protein 2 isoform X1</fullName>
    </submittedName>
</protein>
<dbReference type="GeneID" id="117358714"/>
<dbReference type="OrthoDB" id="9983389at2759"/>
<feature type="transmembrane region" description="Helical" evidence="11">
    <location>
        <begin position="328"/>
        <end position="348"/>
    </location>
</feature>
<dbReference type="PANTHER" id="PTHR25466:SF14">
    <property type="entry name" value="BUTYROPHILIN SUBFAMILY 2 MEMBER A2-LIKE-RELATED"/>
    <property type="match status" value="1"/>
</dbReference>
<keyword evidence="8" id="KW-0675">Receptor</keyword>
<evidence type="ECO:0000256" key="10">
    <source>
        <dbReference type="ARBA" id="ARBA00023319"/>
    </source>
</evidence>
<evidence type="ECO:0000313" key="22">
    <source>
        <dbReference type="RefSeq" id="XP_033796169.1"/>
    </source>
</evidence>
<gene>
    <name evidence="15 16 17 18 19 20 21 22 23" type="primary">HHLA2</name>
</gene>
<evidence type="ECO:0000313" key="23">
    <source>
        <dbReference type="RefSeq" id="XP_033796170.1"/>
    </source>
</evidence>
<dbReference type="AlphaFoldDB" id="A0A6P8QJU6"/>
<dbReference type="RefSeq" id="XP_033796168.1">
    <property type="nucleotide sequence ID" value="XM_033940277.1"/>
</dbReference>
<keyword evidence="10" id="KW-0393">Immunoglobulin domain</keyword>
<evidence type="ECO:0000256" key="12">
    <source>
        <dbReference type="SAM" id="SignalP"/>
    </source>
</evidence>
<dbReference type="PROSITE" id="PS50835">
    <property type="entry name" value="IG_LIKE"/>
    <property type="match status" value="2"/>
</dbReference>
<dbReference type="SMART" id="SM00409">
    <property type="entry name" value="IG"/>
    <property type="match status" value="2"/>
</dbReference>
<evidence type="ECO:0000256" key="3">
    <source>
        <dbReference type="ARBA" id="ARBA00022692"/>
    </source>
</evidence>
<evidence type="ECO:0000256" key="7">
    <source>
        <dbReference type="ARBA" id="ARBA00023157"/>
    </source>
</evidence>
<dbReference type="SMART" id="SM00406">
    <property type="entry name" value="IGv"/>
    <property type="match status" value="2"/>
</dbReference>
<keyword evidence="6 11" id="KW-0472">Membrane</keyword>
<dbReference type="InterPro" id="IPR013106">
    <property type="entry name" value="Ig_V-set"/>
</dbReference>
<dbReference type="Gene3D" id="2.60.40.10">
    <property type="entry name" value="Immunoglobulins"/>
    <property type="match status" value="3"/>
</dbReference>
<dbReference type="RefSeq" id="XP_033796164.1">
    <property type="nucleotide sequence ID" value="XM_033940273.1"/>
</dbReference>
<dbReference type="Proteomes" id="UP000515159">
    <property type="component" value="Chromosome 4"/>
</dbReference>
<dbReference type="SUPFAM" id="SSF48726">
    <property type="entry name" value="Immunoglobulin"/>
    <property type="match status" value="3"/>
</dbReference>
<dbReference type="RefSeq" id="XP_033796167.1">
    <property type="nucleotide sequence ID" value="XM_033940276.1"/>
</dbReference>
<feature type="signal peptide" evidence="12">
    <location>
        <begin position="1"/>
        <end position="22"/>
    </location>
</feature>
<dbReference type="InterPro" id="IPR036179">
    <property type="entry name" value="Ig-like_dom_sf"/>
</dbReference>
<proteinExistence type="predicted"/>
<dbReference type="InterPro" id="IPR013783">
    <property type="entry name" value="Ig-like_fold"/>
</dbReference>
<dbReference type="RefSeq" id="XP_033796170.1">
    <property type="nucleotide sequence ID" value="XM_033940279.1"/>
</dbReference>
<dbReference type="GO" id="GO:0009897">
    <property type="term" value="C:external side of plasma membrane"/>
    <property type="evidence" value="ECO:0007669"/>
    <property type="project" value="TreeGrafter"/>
</dbReference>
<feature type="chain" id="PRO_5044654026" evidence="12">
    <location>
        <begin position="23"/>
        <end position="372"/>
    </location>
</feature>
<dbReference type="RefSeq" id="XP_033796162.1">
    <property type="nucleotide sequence ID" value="XM_033940271.1"/>
</dbReference>
<dbReference type="GO" id="GO:0071222">
    <property type="term" value="P:cellular response to lipopolysaccharide"/>
    <property type="evidence" value="ECO:0007669"/>
    <property type="project" value="TreeGrafter"/>
</dbReference>
<evidence type="ECO:0000256" key="9">
    <source>
        <dbReference type="ARBA" id="ARBA00023180"/>
    </source>
</evidence>
<dbReference type="PANTHER" id="PTHR25466">
    <property type="entry name" value="T-LYMPHOCYTE ACTIVATION ANTIGEN"/>
    <property type="match status" value="1"/>
</dbReference>
<dbReference type="Pfam" id="PF07686">
    <property type="entry name" value="V-set"/>
    <property type="match status" value="2"/>
</dbReference>
<dbReference type="GO" id="GO:0031295">
    <property type="term" value="P:T cell costimulation"/>
    <property type="evidence" value="ECO:0007669"/>
    <property type="project" value="TreeGrafter"/>
</dbReference>
<reference evidence="15 16" key="1">
    <citation type="submission" date="2025-04" db="UniProtKB">
        <authorList>
            <consortium name="RefSeq"/>
        </authorList>
    </citation>
    <scope>IDENTIFICATION</scope>
</reference>
<dbReference type="GO" id="GO:0007166">
    <property type="term" value="P:cell surface receptor signaling pathway"/>
    <property type="evidence" value="ECO:0007669"/>
    <property type="project" value="TreeGrafter"/>
</dbReference>
<evidence type="ECO:0000313" key="20">
    <source>
        <dbReference type="RefSeq" id="XP_033796167.1"/>
    </source>
</evidence>
<dbReference type="RefSeq" id="XP_033796166.1">
    <property type="nucleotide sequence ID" value="XM_033940275.1"/>
</dbReference>
<evidence type="ECO:0000259" key="13">
    <source>
        <dbReference type="PROSITE" id="PS50835"/>
    </source>
</evidence>
<evidence type="ECO:0000256" key="1">
    <source>
        <dbReference type="ARBA" id="ARBA00004251"/>
    </source>
</evidence>
<dbReference type="InterPro" id="IPR007110">
    <property type="entry name" value="Ig-like_dom"/>
</dbReference>
<accession>A0A6P8QJU6</accession>
<dbReference type="InterPro" id="IPR003599">
    <property type="entry name" value="Ig_sub"/>
</dbReference>
<evidence type="ECO:0000313" key="14">
    <source>
        <dbReference type="Proteomes" id="UP000515159"/>
    </source>
</evidence>
<evidence type="ECO:0000256" key="6">
    <source>
        <dbReference type="ARBA" id="ARBA00023136"/>
    </source>
</evidence>
<sequence length="372" mass="42536">MKDLLMFFVHFILLSLILTVSGDEIVYGQLSETVVLPCTFNPNSNEIIIHWQRSNGQSSDIIVHSYYHSKDHLEKQNVTYQNRTSLFYSDFPKGNASLELRHLRLEDEGVYKCYMGKEYNVNLKIISFKNFSLNRQNTTTRLECAAWDVHLLPSITWSDASGIINETNRTEVKTDRLMSVISEINITNSSQVYQCQIHNSVPNLNWTGIWNMTDPLNKVEGDEAVLQCDIPHSLNVKNIRVTWSVAGKKPFACVDNISEMLENSRFSWVSVNNHQTNASIILKNLKISDSEDYVCNISSHDYMQLRVTSLTVAKVTTDKMENRYRYEFISLPIIAAICIGIGIGIYCFRRTRKGMNGNNQSSDSTEMDQLNS</sequence>
<dbReference type="RefSeq" id="XP_033796163.1">
    <property type="nucleotide sequence ID" value="XM_033940272.1"/>
</dbReference>
<name>A0A6P8QJU6_GEOSA</name>
<evidence type="ECO:0000313" key="15">
    <source>
        <dbReference type="RefSeq" id="XP_033796162.1"/>
    </source>
</evidence>